<dbReference type="PANTHER" id="PTHR37466">
    <property type="entry name" value="SLR1628 PROTEIN"/>
    <property type="match status" value="1"/>
</dbReference>
<evidence type="ECO:0000313" key="2">
    <source>
        <dbReference type="Proteomes" id="UP000076128"/>
    </source>
</evidence>
<dbReference type="InterPro" id="IPR018714">
    <property type="entry name" value="DUF2237"/>
</dbReference>
<evidence type="ECO:0008006" key="3">
    <source>
        <dbReference type="Google" id="ProtNLM"/>
    </source>
</evidence>
<dbReference type="KEGG" id="daa:AKL17_0897"/>
<sequence>MTPDPAINVLGGALQPCSTAPMTGFFRDGHCNTCAEDAGSHTVCVTVTAEFLAWSKYVGNDLSTPRPEYRFAGLQPGDGWCLCAGRFLQAADEGCAPQVRLAATHARALAVVPLSVLQEYAAD</sequence>
<accession>A0A159YZY4</accession>
<dbReference type="PANTHER" id="PTHR37466:SF1">
    <property type="entry name" value="SLR1628 PROTEIN"/>
    <property type="match status" value="1"/>
</dbReference>
<dbReference type="Proteomes" id="UP000076128">
    <property type="component" value="Chromosome"/>
</dbReference>
<organism evidence="1 2">
    <name type="scientific">Frigidibacter mobilis</name>
    <dbReference type="NCBI Taxonomy" id="1335048"/>
    <lineage>
        <taxon>Bacteria</taxon>
        <taxon>Pseudomonadati</taxon>
        <taxon>Pseudomonadota</taxon>
        <taxon>Alphaproteobacteria</taxon>
        <taxon>Rhodobacterales</taxon>
        <taxon>Paracoccaceae</taxon>
        <taxon>Frigidibacter</taxon>
    </lineage>
</organism>
<proteinExistence type="predicted"/>
<reference evidence="1 2" key="1">
    <citation type="submission" date="2015-09" db="EMBL/GenBank/DDBJ databases">
        <title>Complete genome sequence of Defluviimonas alba cai42t isolated from an oilfield in Xinjiang.</title>
        <authorList>
            <person name="Geng S."/>
            <person name="Pan X."/>
            <person name="Wu X."/>
        </authorList>
    </citation>
    <scope>NUCLEOTIDE SEQUENCE [LARGE SCALE GENOMIC DNA]</scope>
    <source>
        <strain evidence="2">cai42</strain>
    </source>
</reference>
<gene>
    <name evidence="1" type="ORF">AKL17_0897</name>
</gene>
<dbReference type="Pfam" id="PF09996">
    <property type="entry name" value="DUF2237"/>
    <property type="match status" value="1"/>
</dbReference>
<dbReference type="RefSeq" id="WP_066810053.1">
    <property type="nucleotide sequence ID" value="NZ_CP012661.1"/>
</dbReference>
<dbReference type="STRING" id="1335048.AKL17_0897"/>
<dbReference type="EMBL" id="CP012661">
    <property type="protein sequence ID" value="AMY68156.1"/>
    <property type="molecule type" value="Genomic_DNA"/>
</dbReference>
<dbReference type="OrthoDB" id="9792525at2"/>
<dbReference type="AlphaFoldDB" id="A0A159YZY4"/>
<dbReference type="Gene3D" id="3.30.56.110">
    <property type="entry name" value="Protein of unknown function DUF2237"/>
    <property type="match status" value="1"/>
</dbReference>
<keyword evidence="2" id="KW-1185">Reference proteome</keyword>
<dbReference type="PATRIC" id="fig|1335048.3.peg.931"/>
<name>A0A159YZY4_9RHOB</name>
<protein>
    <recommendedName>
        <fullName evidence="3">DUF2237 domain-containing protein</fullName>
    </recommendedName>
</protein>
<evidence type="ECO:0000313" key="1">
    <source>
        <dbReference type="EMBL" id="AMY68156.1"/>
    </source>
</evidence>